<name>A0A1I0RCU0_9FIRM</name>
<dbReference type="STRING" id="99656.SAMN05421659_11419"/>
<keyword evidence="1" id="KW-0472">Membrane</keyword>
<evidence type="ECO:0000313" key="4">
    <source>
        <dbReference type="Proteomes" id="UP000199701"/>
    </source>
</evidence>
<dbReference type="Proteomes" id="UP000199701">
    <property type="component" value="Unassembled WGS sequence"/>
</dbReference>
<dbReference type="EMBL" id="FOJI01000014">
    <property type="protein sequence ID" value="SEW38662.1"/>
    <property type="molecule type" value="Genomic_DNA"/>
</dbReference>
<dbReference type="InterPro" id="IPR031564">
    <property type="entry name" value="Flp1-like"/>
</dbReference>
<feature type="domain" description="Putative Flagellin Flp1-like" evidence="2">
    <location>
        <begin position="6"/>
        <end position="54"/>
    </location>
</feature>
<organism evidence="3 4">
    <name type="scientific">[Clostridium] fimetarium</name>
    <dbReference type="NCBI Taxonomy" id="99656"/>
    <lineage>
        <taxon>Bacteria</taxon>
        <taxon>Bacillati</taxon>
        <taxon>Bacillota</taxon>
        <taxon>Clostridia</taxon>
        <taxon>Lachnospirales</taxon>
        <taxon>Lachnospiraceae</taxon>
    </lineage>
</organism>
<evidence type="ECO:0000256" key="1">
    <source>
        <dbReference type="SAM" id="Phobius"/>
    </source>
</evidence>
<feature type="transmembrane region" description="Helical" evidence="1">
    <location>
        <begin position="13"/>
        <end position="33"/>
    </location>
</feature>
<proteinExistence type="predicted"/>
<keyword evidence="3" id="KW-0969">Cilium</keyword>
<keyword evidence="1" id="KW-0812">Transmembrane</keyword>
<reference evidence="3 4" key="1">
    <citation type="submission" date="2016-10" db="EMBL/GenBank/DDBJ databases">
        <authorList>
            <person name="de Groot N.N."/>
        </authorList>
    </citation>
    <scope>NUCLEOTIDE SEQUENCE [LARGE SCALE GENOMIC DNA]</scope>
    <source>
        <strain evidence="3 4">DSM 9179</strain>
    </source>
</reference>
<gene>
    <name evidence="3" type="ORF">SAMN05421659_11419</name>
</gene>
<dbReference type="Pfam" id="PF16982">
    <property type="entry name" value="Flp1_like"/>
    <property type="match status" value="1"/>
</dbReference>
<evidence type="ECO:0000259" key="2">
    <source>
        <dbReference type="Pfam" id="PF16982"/>
    </source>
</evidence>
<keyword evidence="3" id="KW-0966">Cell projection</keyword>
<sequence length="55" mass="6165">MKNFKNFIVEDDGMGVVEIILIIIVLIGLVIIFKKQLVSLVNTIMSKMTSQANQI</sequence>
<dbReference type="AlphaFoldDB" id="A0A1I0RCU0"/>
<keyword evidence="1" id="KW-1133">Transmembrane helix</keyword>
<evidence type="ECO:0000313" key="3">
    <source>
        <dbReference type="EMBL" id="SEW38662.1"/>
    </source>
</evidence>
<accession>A0A1I0RCU0</accession>
<dbReference type="RefSeq" id="WP_092455847.1">
    <property type="nucleotide sequence ID" value="NZ_FOJI01000014.1"/>
</dbReference>
<keyword evidence="4" id="KW-1185">Reference proteome</keyword>
<keyword evidence="3" id="KW-0282">Flagellum</keyword>
<protein>
    <submittedName>
        <fullName evidence="3">Putative Flagellin, Flp1-like, domain</fullName>
    </submittedName>
</protein>